<feature type="transmembrane region" description="Helical" evidence="1">
    <location>
        <begin position="265"/>
        <end position="285"/>
    </location>
</feature>
<feature type="transmembrane region" description="Helical" evidence="1">
    <location>
        <begin position="297"/>
        <end position="320"/>
    </location>
</feature>
<comment type="caution">
    <text evidence="2">The sequence shown here is derived from an EMBL/GenBank/DDBJ whole genome shotgun (WGS) entry which is preliminary data.</text>
</comment>
<feature type="transmembrane region" description="Helical" evidence="1">
    <location>
        <begin position="183"/>
        <end position="206"/>
    </location>
</feature>
<feature type="transmembrane region" description="Helical" evidence="1">
    <location>
        <begin position="30"/>
        <end position="58"/>
    </location>
</feature>
<feature type="transmembrane region" description="Helical" evidence="1">
    <location>
        <begin position="359"/>
        <end position="383"/>
    </location>
</feature>
<gene>
    <name evidence="2" type="ORF">DL897_04565</name>
</gene>
<reference evidence="2 3" key="2">
    <citation type="submission" date="2018-06" db="EMBL/GenBank/DDBJ databases">
        <authorList>
            <person name="Zhirakovskaya E."/>
        </authorList>
    </citation>
    <scope>NUCLEOTIDE SEQUENCE [LARGE SCALE GENOMIC DNA]</scope>
    <source>
        <strain evidence="2 3">FBKL4.011</strain>
    </source>
</reference>
<keyword evidence="3" id="KW-1185">Reference proteome</keyword>
<keyword evidence="1" id="KW-0812">Transmembrane</keyword>
<reference evidence="2 3" key="1">
    <citation type="submission" date="2018-06" db="EMBL/GenBank/DDBJ databases">
        <title>Thermoflavimicrobium daqus sp. nov., a thermophilic microbe isolated from Moutai-flavour Daqu.</title>
        <authorList>
            <person name="Wang X."/>
            <person name="Zhou H."/>
        </authorList>
    </citation>
    <scope>NUCLEOTIDE SEQUENCE [LARGE SCALE GENOMIC DNA]</scope>
    <source>
        <strain evidence="2 3">FBKL4.011</strain>
    </source>
</reference>
<keyword evidence="1" id="KW-1133">Transmembrane helix</keyword>
<dbReference type="AlphaFoldDB" id="A0A364K7R8"/>
<feature type="transmembrane region" description="Helical" evidence="1">
    <location>
        <begin position="403"/>
        <end position="429"/>
    </location>
</feature>
<feature type="transmembrane region" description="Helical" evidence="1">
    <location>
        <begin position="441"/>
        <end position="458"/>
    </location>
</feature>
<evidence type="ECO:0008006" key="4">
    <source>
        <dbReference type="Google" id="ProtNLM"/>
    </source>
</evidence>
<feature type="transmembrane region" description="Helical" evidence="1">
    <location>
        <begin position="6"/>
        <end position="23"/>
    </location>
</feature>
<keyword evidence="1" id="KW-0472">Membrane</keyword>
<feature type="transmembrane region" description="Helical" evidence="1">
    <location>
        <begin position="126"/>
        <end position="145"/>
    </location>
</feature>
<evidence type="ECO:0000313" key="3">
    <source>
        <dbReference type="Proteomes" id="UP000251213"/>
    </source>
</evidence>
<accession>A0A364K7R8</accession>
<feature type="transmembrane region" description="Helical" evidence="1">
    <location>
        <begin position="103"/>
        <end position="120"/>
    </location>
</feature>
<feature type="transmembrane region" description="Helical" evidence="1">
    <location>
        <begin position="64"/>
        <end position="82"/>
    </location>
</feature>
<protein>
    <recommendedName>
        <fullName evidence="4">Transporter</fullName>
    </recommendedName>
</protein>
<dbReference type="Proteomes" id="UP000251213">
    <property type="component" value="Unassembled WGS sequence"/>
</dbReference>
<sequence length="459" mass="49342">MELTTIHGIYLLFILLIITVMIFRRDPSLICMIGIFTIALVATESLIHSVGIIFYSFVYTLRELLGTVMIVCVIVAMSRVLTDSGVNEVMIRPITKWIRTPSQAYWIIGFTMMVASFFFWPSPAVAFIGAIMLPVALKAGLPALGVAITMNLFGHGVALSGDFIIQAIPSLTAKASGLTVEQLVSASIPLVVMMGVITTVVAYFLIMKETKSGGIQLPIQSLKKQETEQKKRLNWRVKLLAVSIPILFLLDIIAMRIYRLKGEDATALLGGTALLIVIITICFCYQEKRFQRITEYLLQGFKFGFTVFGAVIPIAAFFSLGGSGIERIMGNVLPTTSQGIVNDLGAVLAYTIPFNESIGVLASMLVGVITGLDGSGFSGLSLVGSTAKLFAMTMDANTAQFAALGQIAAIWVGGGTIIPWALIPVAAICGIDPIELARRNLFPVLIGLCATTGFVIILG</sequence>
<evidence type="ECO:0000256" key="1">
    <source>
        <dbReference type="SAM" id="Phobius"/>
    </source>
</evidence>
<name>A0A364K7R8_9BACL</name>
<organism evidence="2 3">
    <name type="scientific">Thermoflavimicrobium daqui</name>
    <dbReference type="NCBI Taxonomy" id="2137476"/>
    <lineage>
        <taxon>Bacteria</taxon>
        <taxon>Bacillati</taxon>
        <taxon>Bacillota</taxon>
        <taxon>Bacilli</taxon>
        <taxon>Bacillales</taxon>
        <taxon>Thermoactinomycetaceae</taxon>
        <taxon>Thermoflavimicrobium</taxon>
    </lineage>
</organism>
<dbReference type="EMBL" id="QJKK01000002">
    <property type="protein sequence ID" value="RAL26272.1"/>
    <property type="molecule type" value="Genomic_DNA"/>
</dbReference>
<dbReference type="OrthoDB" id="8641791at2"/>
<feature type="transmembrane region" description="Helical" evidence="1">
    <location>
        <begin position="152"/>
        <end position="171"/>
    </location>
</feature>
<proteinExistence type="predicted"/>
<feature type="transmembrane region" description="Helical" evidence="1">
    <location>
        <begin position="239"/>
        <end position="259"/>
    </location>
</feature>
<evidence type="ECO:0000313" key="2">
    <source>
        <dbReference type="EMBL" id="RAL26272.1"/>
    </source>
</evidence>